<dbReference type="AlphaFoldDB" id="A0A1G4NYQ5"/>
<keyword evidence="1" id="KW-1133">Transmembrane helix</keyword>
<evidence type="ECO:0000256" key="1">
    <source>
        <dbReference type="SAM" id="Phobius"/>
    </source>
</evidence>
<reference evidence="2" key="1">
    <citation type="submission" date="2016-10" db="EMBL/GenBank/DDBJ databases">
        <title>Chloroplast genomes as a tool to resolve red algal phylogenies: a case study in the Nemaliales.</title>
        <authorList>
            <person name="Costa J.F."/>
            <person name="Lin S.M."/>
            <person name="Macaya E.C."/>
            <person name="Fernandez-Garcia C."/>
            <person name="Verbruggen H."/>
        </authorList>
    </citation>
    <scope>NUCLEOTIDE SEQUENCE</scope>
    <source>
        <strain evidence="2">J.0255</strain>
    </source>
</reference>
<dbReference type="EMBL" id="LT622875">
    <property type="protein sequence ID" value="SCW23787.1"/>
    <property type="molecule type" value="Genomic_DNA"/>
</dbReference>
<evidence type="ECO:0000313" key="2">
    <source>
        <dbReference type="EMBL" id="SCW23787.1"/>
    </source>
</evidence>
<proteinExistence type="predicted"/>
<reference evidence="2" key="2">
    <citation type="submission" date="2016-10" db="EMBL/GenBank/DDBJ databases">
        <authorList>
            <person name="de Groot N.N."/>
        </authorList>
    </citation>
    <scope>NUCLEOTIDE SEQUENCE</scope>
    <source>
        <strain evidence="2">J.0255</strain>
    </source>
</reference>
<geneLocation type="chloroplast" evidence="2"/>
<protein>
    <submittedName>
        <fullName evidence="2">Uncharacterized protein</fullName>
    </submittedName>
</protein>
<keyword evidence="2" id="KW-0934">Plastid</keyword>
<organism evidence="2">
    <name type="scientific">Yamadaella caenomyce</name>
    <dbReference type="NCBI Taxonomy" id="259029"/>
    <lineage>
        <taxon>Eukaryota</taxon>
        <taxon>Rhodophyta</taxon>
        <taxon>Florideophyceae</taxon>
        <taxon>Nemaliophycidae</taxon>
        <taxon>Nemaliales</taxon>
        <taxon>Liagoraceae</taxon>
        <taxon>Yamadaella</taxon>
    </lineage>
</organism>
<sequence>MQESITLSQKVDFPKLITHKISIKYKFLFIGIYLISLPFCTTYIIISQHAMCFVLSYLQLTRYDVLRIVWLKLSVFLYSLYIIAGVLTKSSNMTYRIPYTLMSTFTPPLHGHIYFCLPHILTRSFTMVTNYYMIYSIIQLTTSGELILLYINKTINHLPLDMSTKIKTKLLVLTSYELVNTLKFRLNCTITSCSLRGLNSSRVIYYWHKLFFLALVRFNHICDTLIVDTMHNMYFRNLLYYDQELWFVV</sequence>
<keyword evidence="1" id="KW-0812">Transmembrane</keyword>
<accession>A0A1G4NYQ5</accession>
<dbReference type="RefSeq" id="YP_009315332.1">
    <property type="nucleotide sequence ID" value="NC_031666.1"/>
</dbReference>
<gene>
    <name evidence="2" type="primary">ORF_5</name>
    <name evidence="2" type="ORF">J0255_108</name>
</gene>
<feature type="transmembrane region" description="Helical" evidence="1">
    <location>
        <begin position="27"/>
        <end position="46"/>
    </location>
</feature>
<keyword evidence="2" id="KW-0150">Chloroplast</keyword>
<dbReference type="GeneID" id="29998097"/>
<name>A0A1G4NYQ5_9FLOR</name>
<keyword evidence="1" id="KW-0472">Membrane</keyword>
<feature type="transmembrane region" description="Helical" evidence="1">
    <location>
        <begin position="66"/>
        <end position="87"/>
    </location>
</feature>